<dbReference type="InterPro" id="IPR036875">
    <property type="entry name" value="Znf_CCHC_sf"/>
</dbReference>
<proteinExistence type="predicted"/>
<evidence type="ECO:0000313" key="9">
    <source>
        <dbReference type="Proteomes" id="UP000824782"/>
    </source>
</evidence>
<evidence type="ECO:0000256" key="5">
    <source>
        <dbReference type="SAM" id="MobiDB-lite"/>
    </source>
</evidence>
<keyword evidence="3" id="KW-0862">Zinc</keyword>
<dbReference type="Gene3D" id="4.10.60.10">
    <property type="entry name" value="Zinc finger, CCHC-type"/>
    <property type="match status" value="1"/>
</dbReference>
<dbReference type="InterPro" id="IPR001878">
    <property type="entry name" value="Znf_CCHC"/>
</dbReference>
<evidence type="ECO:0000256" key="4">
    <source>
        <dbReference type="PROSITE-ProRule" id="PRU00322"/>
    </source>
</evidence>
<evidence type="ECO:0000256" key="3">
    <source>
        <dbReference type="ARBA" id="ARBA00022833"/>
    </source>
</evidence>
<dbReference type="Proteomes" id="UP000824782">
    <property type="component" value="Unassembled WGS sequence"/>
</dbReference>
<dbReference type="AlphaFoldDB" id="A0AAV7B4Q1"/>
<evidence type="ECO:0008006" key="10">
    <source>
        <dbReference type="Google" id="ProtNLM"/>
    </source>
</evidence>
<evidence type="ECO:0000259" key="7">
    <source>
        <dbReference type="PROSITE" id="PS50199"/>
    </source>
</evidence>
<keyword evidence="9" id="KW-1185">Reference proteome</keyword>
<evidence type="ECO:0000256" key="2">
    <source>
        <dbReference type="ARBA" id="ARBA00022771"/>
    </source>
</evidence>
<sequence length="356" mass="39727">MTKRGGNTEQDPEGWTCIRCGIQNPDWTDTCRNCGAPRPFPSVRPVRTESRMTHAAIGPVREITTGNEVLPPVPAEYTTVEVYRPWSATELMANREKAPDPLQNSVPFLEYIEHVAKSFKCTYQDLDTLCSMCFPRGAWDMAKVSFGPELEQVRQAYGAQRVPYEETLQSGATFLNGLTKWANQRIRENPVSLSDIRQKPQQTVELFYGELQTAFRHMGHNLAEQGMITYFSDCFVKGLRAQIRDGLESSLPDWRVATPMTLLQKAKGVESNLALKQSTAKVRLTEVAEAPPAPRRGACFNCGEEGHYRNDCPQPQKPQHKQEGGNQGGGRGGRRQQVQTRPDSSDPAYAVAPAAR</sequence>
<dbReference type="PROSITE" id="PS50158">
    <property type="entry name" value="ZF_CCHC"/>
    <property type="match status" value="1"/>
</dbReference>
<keyword evidence="1" id="KW-0479">Metal-binding</keyword>
<keyword evidence="2 4" id="KW-0863">Zinc-finger</keyword>
<name>A0AAV7B4Q1_ENGPU</name>
<feature type="domain" description="RanBP2-type" evidence="7">
    <location>
        <begin position="11"/>
        <end position="40"/>
    </location>
</feature>
<dbReference type="GO" id="GO:0003676">
    <property type="term" value="F:nucleic acid binding"/>
    <property type="evidence" value="ECO:0007669"/>
    <property type="project" value="InterPro"/>
</dbReference>
<feature type="domain" description="CCHC-type" evidence="6">
    <location>
        <begin position="299"/>
        <end position="314"/>
    </location>
</feature>
<dbReference type="PROSITE" id="PS50199">
    <property type="entry name" value="ZF_RANBP2_2"/>
    <property type="match status" value="1"/>
</dbReference>
<reference evidence="8" key="1">
    <citation type="thesis" date="2020" institute="ProQuest LLC" country="789 East Eisenhower Parkway, Ann Arbor, MI, USA">
        <title>Comparative Genomics and Chromosome Evolution.</title>
        <authorList>
            <person name="Mudd A.B."/>
        </authorList>
    </citation>
    <scope>NUCLEOTIDE SEQUENCE</scope>
    <source>
        <strain evidence="8">237g6f4</strain>
        <tissue evidence="8">Blood</tissue>
    </source>
</reference>
<accession>A0AAV7B4Q1</accession>
<dbReference type="EMBL" id="WNYA01000006">
    <property type="protein sequence ID" value="KAG8567518.1"/>
    <property type="molecule type" value="Genomic_DNA"/>
</dbReference>
<protein>
    <recommendedName>
        <fullName evidence="10">Gag protein</fullName>
    </recommendedName>
</protein>
<comment type="caution">
    <text evidence="8">The sequence shown here is derived from an EMBL/GenBank/DDBJ whole genome shotgun (WGS) entry which is preliminary data.</text>
</comment>
<dbReference type="SUPFAM" id="SSF57756">
    <property type="entry name" value="Retrovirus zinc finger-like domains"/>
    <property type="match status" value="1"/>
</dbReference>
<dbReference type="PROSITE" id="PS01358">
    <property type="entry name" value="ZF_RANBP2_1"/>
    <property type="match status" value="1"/>
</dbReference>
<evidence type="ECO:0000313" key="8">
    <source>
        <dbReference type="EMBL" id="KAG8567518.1"/>
    </source>
</evidence>
<organism evidence="8 9">
    <name type="scientific">Engystomops pustulosus</name>
    <name type="common">Tungara frog</name>
    <name type="synonym">Physalaemus pustulosus</name>
    <dbReference type="NCBI Taxonomy" id="76066"/>
    <lineage>
        <taxon>Eukaryota</taxon>
        <taxon>Metazoa</taxon>
        <taxon>Chordata</taxon>
        <taxon>Craniata</taxon>
        <taxon>Vertebrata</taxon>
        <taxon>Euteleostomi</taxon>
        <taxon>Amphibia</taxon>
        <taxon>Batrachia</taxon>
        <taxon>Anura</taxon>
        <taxon>Neobatrachia</taxon>
        <taxon>Hyloidea</taxon>
        <taxon>Leptodactylidae</taxon>
        <taxon>Leiuperinae</taxon>
        <taxon>Engystomops</taxon>
    </lineage>
</organism>
<dbReference type="SMART" id="SM00343">
    <property type="entry name" value="ZnF_C2HC"/>
    <property type="match status" value="1"/>
</dbReference>
<dbReference type="GO" id="GO:0008270">
    <property type="term" value="F:zinc ion binding"/>
    <property type="evidence" value="ECO:0007669"/>
    <property type="project" value="UniProtKB-KW"/>
</dbReference>
<feature type="region of interest" description="Disordered" evidence="5">
    <location>
        <begin position="310"/>
        <end position="356"/>
    </location>
</feature>
<gene>
    <name evidence="8" type="ORF">GDO81_013660</name>
</gene>
<evidence type="ECO:0000256" key="1">
    <source>
        <dbReference type="ARBA" id="ARBA00022723"/>
    </source>
</evidence>
<dbReference type="InterPro" id="IPR001876">
    <property type="entry name" value="Znf_RanBP2"/>
</dbReference>
<dbReference type="Pfam" id="PF00098">
    <property type="entry name" value="zf-CCHC"/>
    <property type="match status" value="1"/>
</dbReference>
<evidence type="ECO:0000259" key="6">
    <source>
        <dbReference type="PROSITE" id="PS50158"/>
    </source>
</evidence>